<reference evidence="2" key="1">
    <citation type="journal article" date="2011" name="PLoS Genet.">
        <title>Genomic analysis of the necrotrophic fungal pathogens Sclerotinia sclerotiorum and Botrytis cinerea.</title>
        <authorList>
            <person name="Amselem J."/>
            <person name="Cuomo C.A."/>
            <person name="van Kan J.A."/>
            <person name="Viaud M."/>
            <person name="Benito E.P."/>
            <person name="Couloux A."/>
            <person name="Coutinho P.M."/>
            <person name="de Vries R.P."/>
            <person name="Dyer P.S."/>
            <person name="Fillinger S."/>
            <person name="Fournier E."/>
            <person name="Gout L."/>
            <person name="Hahn M."/>
            <person name="Kohn L."/>
            <person name="Lapalu N."/>
            <person name="Plummer K.M."/>
            <person name="Pradier J.M."/>
            <person name="Quevillon E."/>
            <person name="Sharon A."/>
            <person name="Simon A."/>
            <person name="ten Have A."/>
            <person name="Tudzynski B."/>
            <person name="Tudzynski P."/>
            <person name="Wincker P."/>
            <person name="Andrew M."/>
            <person name="Anthouard V."/>
            <person name="Beever R.E."/>
            <person name="Beffa R."/>
            <person name="Benoit I."/>
            <person name="Bouzid O."/>
            <person name="Brault B."/>
            <person name="Chen Z."/>
            <person name="Choquer M."/>
            <person name="Collemare J."/>
            <person name="Cotton P."/>
            <person name="Danchin E.G."/>
            <person name="Da Silva C."/>
            <person name="Gautier A."/>
            <person name="Giraud C."/>
            <person name="Giraud T."/>
            <person name="Gonzalez C."/>
            <person name="Grossetete S."/>
            <person name="Guldener U."/>
            <person name="Henrissat B."/>
            <person name="Howlett B.J."/>
            <person name="Kodira C."/>
            <person name="Kretschmer M."/>
            <person name="Lappartient A."/>
            <person name="Leroch M."/>
            <person name="Levis C."/>
            <person name="Mauceli E."/>
            <person name="Neuveglise C."/>
            <person name="Oeser B."/>
            <person name="Pearson M."/>
            <person name="Poulain J."/>
            <person name="Poussereau N."/>
            <person name="Quesneville H."/>
            <person name="Rascle C."/>
            <person name="Schumacher J."/>
            <person name="Segurens B."/>
            <person name="Sexton A."/>
            <person name="Silva E."/>
            <person name="Sirven C."/>
            <person name="Soanes D.M."/>
            <person name="Talbot N.J."/>
            <person name="Templeton M."/>
            <person name="Yandava C."/>
            <person name="Yarden O."/>
            <person name="Zeng Q."/>
            <person name="Rollins J.A."/>
            <person name="Lebrun M.H."/>
            <person name="Dickman M."/>
        </authorList>
    </citation>
    <scope>NUCLEOTIDE SEQUENCE [LARGE SCALE GENOMIC DNA]</scope>
    <source>
        <strain evidence="2">ATCC 18683 / 1980 / Ss-1</strain>
    </source>
</reference>
<name>A7EZI9_SCLS1</name>
<evidence type="ECO:0000313" key="1">
    <source>
        <dbReference type="EMBL" id="EDN94881.1"/>
    </source>
</evidence>
<dbReference type="RefSeq" id="XP_001588309.1">
    <property type="nucleotide sequence ID" value="XM_001588259.1"/>
</dbReference>
<dbReference type="GeneID" id="5484349"/>
<dbReference type="EMBL" id="CH476636">
    <property type="protein sequence ID" value="EDN94881.1"/>
    <property type="molecule type" value="Genomic_DNA"/>
</dbReference>
<dbReference type="Proteomes" id="UP000001312">
    <property type="component" value="Unassembled WGS sequence"/>
</dbReference>
<dbReference type="AlphaFoldDB" id="A7EZI9"/>
<gene>
    <name evidence="1" type="ORF">SS1G_10756</name>
</gene>
<protein>
    <submittedName>
        <fullName evidence="1">Uncharacterized protein</fullName>
    </submittedName>
</protein>
<accession>A7EZI9</accession>
<organism evidence="1 2">
    <name type="scientific">Sclerotinia sclerotiorum (strain ATCC 18683 / 1980 / Ss-1)</name>
    <name type="common">White mold</name>
    <name type="synonym">Whetzelinia sclerotiorum</name>
    <dbReference type="NCBI Taxonomy" id="665079"/>
    <lineage>
        <taxon>Eukaryota</taxon>
        <taxon>Fungi</taxon>
        <taxon>Dikarya</taxon>
        <taxon>Ascomycota</taxon>
        <taxon>Pezizomycotina</taxon>
        <taxon>Leotiomycetes</taxon>
        <taxon>Helotiales</taxon>
        <taxon>Sclerotiniaceae</taxon>
        <taxon>Sclerotinia</taxon>
    </lineage>
</organism>
<dbReference type="InParanoid" id="A7EZI9"/>
<proteinExistence type="predicted"/>
<keyword evidence="2" id="KW-1185">Reference proteome</keyword>
<dbReference type="KEGG" id="ssl:SS1G_10756"/>
<sequence length="45" mass="5543">MCDIYWDGFRTSFAVVFATRHFELNLFGTGTHGWWRRLEWLRFES</sequence>
<evidence type="ECO:0000313" key="2">
    <source>
        <dbReference type="Proteomes" id="UP000001312"/>
    </source>
</evidence>